<comment type="caution">
    <text evidence="11">The sequence shown here is derived from an EMBL/GenBank/DDBJ whole genome shotgun (WGS) entry which is preliminary data.</text>
</comment>
<dbReference type="CDD" id="cd02850">
    <property type="entry name" value="E_set_Cellulase_N"/>
    <property type="match status" value="1"/>
</dbReference>
<dbReference type="PANTHER" id="PTHR22298">
    <property type="entry name" value="ENDO-1,4-BETA-GLUCANASE"/>
    <property type="match status" value="1"/>
</dbReference>
<dbReference type="OrthoDB" id="9808897at2"/>
<reference evidence="11 12" key="1">
    <citation type="submission" date="2020-08" db="EMBL/GenBank/DDBJ databases">
        <title>Genomic Encyclopedia of Type Strains, Phase IV (KMG-IV): sequencing the most valuable type-strain genomes for metagenomic binning, comparative biology and taxonomic classification.</title>
        <authorList>
            <person name="Goeker M."/>
        </authorList>
    </citation>
    <scope>NUCLEOTIDE SEQUENCE [LARGE SCALE GENOMIC DNA]</scope>
    <source>
        <strain evidence="11 12">DSM 103336</strain>
    </source>
</reference>
<evidence type="ECO:0000256" key="4">
    <source>
        <dbReference type="ARBA" id="ARBA00023295"/>
    </source>
</evidence>
<keyword evidence="2 6" id="KW-0378">Hydrolase</keyword>
<dbReference type="RefSeq" id="WP_157175133.1">
    <property type="nucleotide sequence ID" value="NZ_BMJP01000001.1"/>
</dbReference>
<dbReference type="InterPro" id="IPR014756">
    <property type="entry name" value="Ig_E-set"/>
</dbReference>
<feature type="domain" description="Cellulase Ig-like" evidence="10">
    <location>
        <begin position="11"/>
        <end position="91"/>
    </location>
</feature>
<evidence type="ECO:0000256" key="3">
    <source>
        <dbReference type="ARBA" id="ARBA00023277"/>
    </source>
</evidence>
<dbReference type="AlphaFoldDB" id="A0A7W9BPT0"/>
<dbReference type="Proteomes" id="UP000546701">
    <property type="component" value="Unassembled WGS sequence"/>
</dbReference>
<dbReference type="GO" id="GO:0030245">
    <property type="term" value="P:cellulose catabolic process"/>
    <property type="evidence" value="ECO:0007669"/>
    <property type="project" value="UniProtKB-KW"/>
</dbReference>
<dbReference type="InterPro" id="IPR001701">
    <property type="entry name" value="Glyco_hydro_9"/>
</dbReference>
<evidence type="ECO:0000256" key="8">
    <source>
        <dbReference type="RuleBase" id="RU361166"/>
    </source>
</evidence>
<feature type="active site" evidence="6">
    <location>
        <position position="504"/>
    </location>
</feature>
<dbReference type="Pfam" id="PF02927">
    <property type="entry name" value="CelD_N"/>
    <property type="match status" value="1"/>
</dbReference>
<organism evidence="11 12">
    <name type="scientific">Sphingomonas prati</name>
    <dbReference type="NCBI Taxonomy" id="1843237"/>
    <lineage>
        <taxon>Bacteria</taxon>
        <taxon>Pseudomonadati</taxon>
        <taxon>Pseudomonadota</taxon>
        <taxon>Alphaproteobacteria</taxon>
        <taxon>Sphingomonadales</taxon>
        <taxon>Sphingomonadaceae</taxon>
        <taxon>Sphingomonas</taxon>
    </lineage>
</organism>
<evidence type="ECO:0000259" key="10">
    <source>
        <dbReference type="Pfam" id="PF02927"/>
    </source>
</evidence>
<feature type="domain" description="Glycoside hydrolase family 9" evidence="9">
    <location>
        <begin position="101"/>
        <end position="574"/>
    </location>
</feature>
<dbReference type="SUPFAM" id="SSF81296">
    <property type="entry name" value="E set domains"/>
    <property type="match status" value="1"/>
</dbReference>
<dbReference type="InterPro" id="IPR012341">
    <property type="entry name" value="6hp_glycosidase-like_sf"/>
</dbReference>
<comment type="similarity">
    <text evidence="1 6 8">Belongs to the glycosyl hydrolase 9 (cellulase E) family.</text>
</comment>
<feature type="active site" evidence="7">
    <location>
        <position position="553"/>
    </location>
</feature>
<dbReference type="PROSITE" id="PS00698">
    <property type="entry name" value="GH9_3"/>
    <property type="match status" value="1"/>
</dbReference>
<dbReference type="InterPro" id="IPR004197">
    <property type="entry name" value="Cellulase_Ig-like"/>
</dbReference>
<keyword evidence="8" id="KW-0136">Cellulose degradation</keyword>
<evidence type="ECO:0000256" key="7">
    <source>
        <dbReference type="PROSITE-ProRule" id="PRU10060"/>
    </source>
</evidence>
<dbReference type="Gene3D" id="1.50.10.10">
    <property type="match status" value="1"/>
</dbReference>
<name>A0A7W9BPT0_9SPHN</name>
<proteinExistence type="inferred from homology"/>
<keyword evidence="12" id="KW-1185">Reference proteome</keyword>
<evidence type="ECO:0000256" key="5">
    <source>
        <dbReference type="ARBA" id="ARBA00023326"/>
    </source>
</evidence>
<evidence type="ECO:0000256" key="2">
    <source>
        <dbReference type="ARBA" id="ARBA00022801"/>
    </source>
</evidence>
<accession>A0A7W9BPT0</accession>
<dbReference type="Pfam" id="PF00759">
    <property type="entry name" value="Glyco_hydro_9"/>
    <property type="match status" value="1"/>
</dbReference>
<feature type="active site" evidence="7">
    <location>
        <position position="562"/>
    </location>
</feature>
<dbReference type="GO" id="GO:0008810">
    <property type="term" value="F:cellulase activity"/>
    <property type="evidence" value="ECO:0007669"/>
    <property type="project" value="UniProtKB-EC"/>
</dbReference>
<dbReference type="EC" id="3.2.1.4" evidence="8"/>
<dbReference type="InterPro" id="IPR033126">
    <property type="entry name" value="Glyco_hydro_9_Asp/Glu_AS"/>
</dbReference>
<dbReference type="PROSITE" id="PS00592">
    <property type="entry name" value="GH9_2"/>
    <property type="match status" value="1"/>
</dbReference>
<dbReference type="Gene3D" id="2.60.40.10">
    <property type="entry name" value="Immunoglobulins"/>
    <property type="match status" value="1"/>
</dbReference>
<dbReference type="EMBL" id="JACIJR010000001">
    <property type="protein sequence ID" value="MBB5727874.1"/>
    <property type="molecule type" value="Genomic_DNA"/>
</dbReference>
<keyword evidence="4 6" id="KW-0326">Glycosidase</keyword>
<evidence type="ECO:0000256" key="6">
    <source>
        <dbReference type="PROSITE-ProRule" id="PRU10059"/>
    </source>
</evidence>
<keyword evidence="3 6" id="KW-0119">Carbohydrate metabolism</keyword>
<dbReference type="InterPro" id="IPR018221">
    <property type="entry name" value="Glyco_hydro_9_His_AS"/>
</dbReference>
<keyword evidence="5 6" id="KW-0624">Polysaccharide degradation</keyword>
<dbReference type="InterPro" id="IPR008928">
    <property type="entry name" value="6-hairpin_glycosidase_sf"/>
</dbReference>
<protein>
    <recommendedName>
        <fullName evidence="8">Endoglucanase</fullName>
        <ecNumber evidence="8">3.2.1.4</ecNumber>
    </recommendedName>
</protein>
<evidence type="ECO:0000313" key="11">
    <source>
        <dbReference type="EMBL" id="MBB5727874.1"/>
    </source>
</evidence>
<evidence type="ECO:0000259" key="9">
    <source>
        <dbReference type="Pfam" id="PF00759"/>
    </source>
</evidence>
<evidence type="ECO:0000256" key="1">
    <source>
        <dbReference type="ARBA" id="ARBA00007072"/>
    </source>
</evidence>
<sequence length="590" mass="62523">MLPALALLAAATINLNQLGFRPGDPKQAIVAAPTPAPLDWQILDATGTVVLRGRTTAGTDDAVSGDRVHIATFDTLTRPGAYRLRAAGVESGTFQVAPTLYAPLARNALAVFYHQRAGTPIEARYVGARWARPAGHAPEIAACFAGKDEAGTVWPGCPTKRDVTGGWYDAGDHGKYVVNAGISAWTLQNLYETGFARRLFADGQARLPESGNGRDDLLNEARWEVEWMLKMQVPPATRMALPIGPQPKSTPLTLTPVDAGGMAFHKVADARWTTIPTAPADDRQPRVLYPPSTAATLNLAAVAAQAARLWRTTDPAFAARCLAAARQAWTAAVRNPDIRAATAFTGSGGYGDDNLADERAWAAAELFATTGEATYRAALSDGPATVPGWADVATLGTITLAVADGVPTKIRDNARARIVTAADGFLAEVPRSGYRIPYASQKYDWGSNSNILNRAVLLGLAARFTGSARYRAGAVDAADYVLGRNPLGQSFVSGTGWKPLQNPHHRFWAHQVDAALPPPPPGVLSGGPNNTAMADPVAVKLKGRCAPQRCWADDINAYALNEMAINWNAPLVWVAAYLDAGGSAPTEKAN</sequence>
<evidence type="ECO:0000313" key="12">
    <source>
        <dbReference type="Proteomes" id="UP000546701"/>
    </source>
</evidence>
<dbReference type="SUPFAM" id="SSF48208">
    <property type="entry name" value="Six-hairpin glycosidases"/>
    <property type="match status" value="1"/>
</dbReference>
<gene>
    <name evidence="11" type="ORF">FHS99_000330</name>
</gene>
<comment type="catalytic activity">
    <reaction evidence="8">
        <text>Endohydrolysis of (1-&gt;4)-beta-D-glucosidic linkages in cellulose, lichenin and cereal beta-D-glucans.</text>
        <dbReference type="EC" id="3.2.1.4"/>
    </reaction>
</comment>
<dbReference type="InterPro" id="IPR013783">
    <property type="entry name" value="Ig-like_fold"/>
</dbReference>